<keyword evidence="5" id="KW-0418">Kinase</keyword>
<dbReference type="PROSITE" id="PS50112">
    <property type="entry name" value="PAS"/>
    <property type="match status" value="2"/>
</dbReference>
<dbReference type="FunFam" id="3.30.565.10:FF:000006">
    <property type="entry name" value="Sensor histidine kinase WalK"/>
    <property type="match status" value="1"/>
</dbReference>
<dbReference type="InterPro" id="IPR013655">
    <property type="entry name" value="PAS_fold_3"/>
</dbReference>
<dbReference type="InterPro" id="IPR035965">
    <property type="entry name" value="PAS-like_dom_sf"/>
</dbReference>
<dbReference type="InterPro" id="IPR004358">
    <property type="entry name" value="Sig_transdc_His_kin-like_C"/>
</dbReference>
<evidence type="ECO:0000313" key="10">
    <source>
        <dbReference type="EMBL" id="VAX03221.1"/>
    </source>
</evidence>
<organism evidence="10">
    <name type="scientific">hydrothermal vent metagenome</name>
    <dbReference type="NCBI Taxonomy" id="652676"/>
    <lineage>
        <taxon>unclassified sequences</taxon>
        <taxon>metagenomes</taxon>
        <taxon>ecological metagenomes</taxon>
    </lineage>
</organism>
<dbReference type="PROSITE" id="PS50113">
    <property type="entry name" value="PAC"/>
    <property type="match status" value="3"/>
</dbReference>
<keyword evidence="3" id="KW-0597">Phosphoprotein</keyword>
<evidence type="ECO:0000259" key="9">
    <source>
        <dbReference type="PROSITE" id="PS50113"/>
    </source>
</evidence>
<dbReference type="InterPro" id="IPR000014">
    <property type="entry name" value="PAS"/>
</dbReference>
<dbReference type="SMART" id="SM00091">
    <property type="entry name" value="PAS"/>
    <property type="match status" value="4"/>
</dbReference>
<feature type="domain" description="PAS" evidence="8">
    <location>
        <begin position="398"/>
        <end position="468"/>
    </location>
</feature>
<keyword evidence="6" id="KW-0175">Coiled coil</keyword>
<dbReference type="CDD" id="cd00130">
    <property type="entry name" value="PAS"/>
    <property type="match status" value="2"/>
</dbReference>
<dbReference type="PRINTS" id="PR00344">
    <property type="entry name" value="BCTRLSENSOR"/>
</dbReference>
<dbReference type="SMART" id="SM00086">
    <property type="entry name" value="PAC"/>
    <property type="match status" value="4"/>
</dbReference>
<dbReference type="SUPFAM" id="SSF47384">
    <property type="entry name" value="Homodimeric domain of signal transducing histidine kinase"/>
    <property type="match status" value="1"/>
</dbReference>
<feature type="domain" description="PAC" evidence="9">
    <location>
        <begin position="345"/>
        <end position="397"/>
    </location>
</feature>
<dbReference type="InterPro" id="IPR052162">
    <property type="entry name" value="Sensor_kinase/Photoreceptor"/>
</dbReference>
<gene>
    <name evidence="10" type="ORF">MNBD_GAMMA20-435</name>
</gene>
<reference evidence="10" key="1">
    <citation type="submission" date="2018-06" db="EMBL/GenBank/DDBJ databases">
        <authorList>
            <person name="Zhirakovskaya E."/>
        </authorList>
    </citation>
    <scope>NUCLEOTIDE SEQUENCE</scope>
</reference>
<dbReference type="Gene3D" id="1.10.287.130">
    <property type="match status" value="1"/>
</dbReference>
<dbReference type="EC" id="2.7.13.3" evidence="2"/>
<dbReference type="Pfam" id="PF00512">
    <property type="entry name" value="HisKA"/>
    <property type="match status" value="1"/>
</dbReference>
<dbReference type="InterPro" id="IPR036890">
    <property type="entry name" value="HATPase_C_sf"/>
</dbReference>
<dbReference type="EMBL" id="UOFU01000316">
    <property type="protein sequence ID" value="VAX03221.1"/>
    <property type="molecule type" value="Genomic_DNA"/>
</dbReference>
<keyword evidence="4" id="KW-0808">Transferase</keyword>
<dbReference type="Gene3D" id="3.30.565.10">
    <property type="entry name" value="Histidine kinase-like ATPase, C-terminal domain"/>
    <property type="match status" value="1"/>
</dbReference>
<dbReference type="SMART" id="SM00388">
    <property type="entry name" value="HisKA"/>
    <property type="match status" value="1"/>
</dbReference>
<dbReference type="InterPro" id="IPR005467">
    <property type="entry name" value="His_kinase_dom"/>
</dbReference>
<dbReference type="Pfam" id="PF13426">
    <property type="entry name" value="PAS_9"/>
    <property type="match status" value="2"/>
</dbReference>
<dbReference type="SMART" id="SM00387">
    <property type="entry name" value="HATPase_c"/>
    <property type="match status" value="1"/>
</dbReference>
<evidence type="ECO:0000256" key="6">
    <source>
        <dbReference type="SAM" id="Coils"/>
    </source>
</evidence>
<dbReference type="Pfam" id="PF08447">
    <property type="entry name" value="PAS_3"/>
    <property type="match status" value="2"/>
</dbReference>
<protein>
    <recommendedName>
        <fullName evidence="2">histidine kinase</fullName>
        <ecNumber evidence="2">2.7.13.3</ecNumber>
    </recommendedName>
</protein>
<accession>A0A3B1AND0</accession>
<dbReference type="SUPFAM" id="SSF55874">
    <property type="entry name" value="ATPase domain of HSP90 chaperone/DNA topoisomerase II/histidine kinase"/>
    <property type="match status" value="1"/>
</dbReference>
<proteinExistence type="predicted"/>
<evidence type="ECO:0000256" key="3">
    <source>
        <dbReference type="ARBA" id="ARBA00022553"/>
    </source>
</evidence>
<feature type="domain" description="PAS" evidence="8">
    <location>
        <begin position="138"/>
        <end position="188"/>
    </location>
</feature>
<feature type="domain" description="Histidine kinase" evidence="7">
    <location>
        <begin position="684"/>
        <end position="898"/>
    </location>
</feature>
<dbReference type="InterPro" id="IPR000700">
    <property type="entry name" value="PAS-assoc_C"/>
</dbReference>
<dbReference type="Gene3D" id="2.10.70.100">
    <property type="match status" value="1"/>
</dbReference>
<evidence type="ECO:0000259" key="8">
    <source>
        <dbReference type="PROSITE" id="PS50112"/>
    </source>
</evidence>
<feature type="coiled-coil region" evidence="6">
    <location>
        <begin position="639"/>
        <end position="677"/>
    </location>
</feature>
<dbReference type="Gene3D" id="3.30.450.20">
    <property type="entry name" value="PAS domain"/>
    <property type="match status" value="4"/>
</dbReference>
<dbReference type="CDD" id="cd00082">
    <property type="entry name" value="HisKA"/>
    <property type="match status" value="1"/>
</dbReference>
<evidence type="ECO:0000256" key="5">
    <source>
        <dbReference type="ARBA" id="ARBA00022777"/>
    </source>
</evidence>
<dbReference type="GO" id="GO:0000155">
    <property type="term" value="F:phosphorelay sensor kinase activity"/>
    <property type="evidence" value="ECO:0007669"/>
    <property type="project" value="InterPro"/>
</dbReference>
<evidence type="ECO:0000259" key="7">
    <source>
        <dbReference type="PROSITE" id="PS50109"/>
    </source>
</evidence>
<dbReference type="PANTHER" id="PTHR43304">
    <property type="entry name" value="PHYTOCHROME-LIKE PROTEIN CPH1"/>
    <property type="match status" value="1"/>
</dbReference>
<dbReference type="PANTHER" id="PTHR43304:SF1">
    <property type="entry name" value="PAC DOMAIN-CONTAINING PROTEIN"/>
    <property type="match status" value="1"/>
</dbReference>
<dbReference type="InterPro" id="IPR003661">
    <property type="entry name" value="HisK_dim/P_dom"/>
</dbReference>
<dbReference type="NCBIfam" id="TIGR00229">
    <property type="entry name" value="sensory_box"/>
    <property type="match status" value="4"/>
</dbReference>
<evidence type="ECO:0000256" key="2">
    <source>
        <dbReference type="ARBA" id="ARBA00012438"/>
    </source>
</evidence>
<name>A0A3B1AND0_9ZZZZ</name>
<dbReference type="InterPro" id="IPR003594">
    <property type="entry name" value="HATPase_dom"/>
</dbReference>
<dbReference type="FunFam" id="1.10.287.130:FF:000070">
    <property type="entry name" value="Histidine kinase sensor protein"/>
    <property type="match status" value="1"/>
</dbReference>
<feature type="domain" description="PAC" evidence="9">
    <location>
        <begin position="217"/>
        <end position="269"/>
    </location>
</feature>
<dbReference type="InterPro" id="IPR001610">
    <property type="entry name" value="PAC"/>
</dbReference>
<dbReference type="SUPFAM" id="SSF55785">
    <property type="entry name" value="PYP-like sensor domain (PAS domain)"/>
    <property type="match status" value="4"/>
</dbReference>
<evidence type="ECO:0000256" key="1">
    <source>
        <dbReference type="ARBA" id="ARBA00000085"/>
    </source>
</evidence>
<dbReference type="PROSITE" id="PS50109">
    <property type="entry name" value="HIS_KIN"/>
    <property type="match status" value="1"/>
</dbReference>
<comment type="catalytic activity">
    <reaction evidence="1">
        <text>ATP + protein L-histidine = ADP + protein N-phospho-L-histidine.</text>
        <dbReference type="EC" id="2.7.13.3"/>
    </reaction>
</comment>
<dbReference type="InterPro" id="IPR036097">
    <property type="entry name" value="HisK_dim/P_sf"/>
</dbReference>
<dbReference type="AlphaFoldDB" id="A0A3B1AND0"/>
<sequence>MDDSTQTRVFDTDSLLQRILTDSFEEIYVFDAATLKFIQVSWGALANLGYSMEEMYSLTAKDLKPDLSEEAFAQLIQPLQTGEKNLLVFETRHQRRDGSRYPVEVRLQLASDAVPPVFIAFVLDQTAHKRARENLQSSERRFRDLVEQSPFSIQMLSSNGRTLAVNPAWERLTGLTIEALKDYNILQDPQLIEKGVIPYIKKGFAGEATEIPPITYDSTETPEIGAPASRFCVRAFIYPIKDENGRVQEVILMHEDVSERERTLLNLRESEARLSEAQRIAHLGSWQLDLGSNELHWSDEVFRIFEIDPQQFGATYEAFFDAIHPDDREQVNAAYLNSLENCLPYEIEHRLQMKDGRVKYVQERCETEFDVDGKPLRSLGTVQDISEYKRAEMTARENEQRFHILAKISPVGIYRTDAQGLCIYVNERWLDMAGMTEPQVLGEDWMKAIHADDRERIFQEWSQAVRTQTPFYTECRLQRPAAADGSQGRVTWVLAQATAERDGVGNIAGYVGTITDISQHKRIEEALGELALAGAGEAFFQRLAQGVATLFNARKAFLCRFLPEQPEVAKNLAVWIRAGSESKGDDCCCLTTTSRAEGFIGTPLLDGAGRTIGIMGIVDDKPLEDSQALRPILEMFAARAAAELERQAAEQAIRHQRDQLEREVQQRTTELRTSNQELESFAYSVSHDLRAPLRAIDGFSLALLEDYGERLDETATGYLQRVRTGTQRMGMLIDDMLQLSQVTRGEFACQPVDLSSLVNSIIRQLQESSPGREVLVSVEPDSVVEGDPRLLGVLLDNLLGNAWKYTSKKDRSRIEFGCIRQDSGQVFFVRDNGVGFNMKYLDKVFAAFQRLHSGSEFEGSGIGLATVQRIANRHGGRVWAEAEEDKGATFYFTLGASVHHRGAEETEKAST</sequence>
<evidence type="ECO:0000256" key="4">
    <source>
        <dbReference type="ARBA" id="ARBA00022679"/>
    </source>
</evidence>
<feature type="domain" description="PAC" evidence="9">
    <location>
        <begin position="471"/>
        <end position="529"/>
    </location>
</feature>
<dbReference type="FunFam" id="3.30.450.20:FF:000088">
    <property type="entry name" value="Sensory transduction histidine kinase"/>
    <property type="match status" value="1"/>
</dbReference>
<dbReference type="Pfam" id="PF02518">
    <property type="entry name" value="HATPase_c"/>
    <property type="match status" value="1"/>
</dbReference>
<dbReference type="SUPFAM" id="SSF55781">
    <property type="entry name" value="GAF domain-like"/>
    <property type="match status" value="1"/>
</dbReference>